<dbReference type="RefSeq" id="WP_231008082.1">
    <property type="nucleotide sequence ID" value="NZ_JAJNEC010000007.1"/>
</dbReference>
<accession>A0ABS8PXJ7</accession>
<reference evidence="2 3" key="1">
    <citation type="submission" date="2021-11" db="EMBL/GenBank/DDBJ databases">
        <title>Genomic of Niabella pedocola.</title>
        <authorList>
            <person name="Wu T."/>
        </authorList>
    </citation>
    <scope>NUCLEOTIDE SEQUENCE [LARGE SCALE GENOMIC DNA]</scope>
    <source>
        <strain evidence="2 3">JCM 31011</strain>
    </source>
</reference>
<proteinExistence type="predicted"/>
<evidence type="ECO:0008006" key="4">
    <source>
        <dbReference type="Google" id="ProtNLM"/>
    </source>
</evidence>
<feature type="signal peptide" evidence="1">
    <location>
        <begin position="1"/>
        <end position="22"/>
    </location>
</feature>
<name>A0ABS8PXJ7_9BACT</name>
<feature type="chain" id="PRO_5045483241" description="Alpha-L-rhamnosidase six-hairpin glycosidase domain-containing protein" evidence="1">
    <location>
        <begin position="23"/>
        <end position="717"/>
    </location>
</feature>
<dbReference type="SUPFAM" id="SSF48208">
    <property type="entry name" value="Six-hairpin glycosidases"/>
    <property type="match status" value="1"/>
</dbReference>
<dbReference type="EMBL" id="JAJNEC010000007">
    <property type="protein sequence ID" value="MCD2425554.1"/>
    <property type="molecule type" value="Genomic_DNA"/>
</dbReference>
<evidence type="ECO:0000313" key="2">
    <source>
        <dbReference type="EMBL" id="MCD2425554.1"/>
    </source>
</evidence>
<keyword evidence="3" id="KW-1185">Reference proteome</keyword>
<evidence type="ECO:0000256" key="1">
    <source>
        <dbReference type="SAM" id="SignalP"/>
    </source>
</evidence>
<evidence type="ECO:0000313" key="3">
    <source>
        <dbReference type="Proteomes" id="UP001199816"/>
    </source>
</evidence>
<organism evidence="2 3">
    <name type="scientific">Niabella pedocola</name>
    <dbReference type="NCBI Taxonomy" id="1752077"/>
    <lineage>
        <taxon>Bacteria</taxon>
        <taxon>Pseudomonadati</taxon>
        <taxon>Bacteroidota</taxon>
        <taxon>Chitinophagia</taxon>
        <taxon>Chitinophagales</taxon>
        <taxon>Chitinophagaceae</taxon>
        <taxon>Niabella</taxon>
    </lineage>
</organism>
<gene>
    <name evidence="2" type="ORF">LQ567_22410</name>
</gene>
<sequence>MFWRYKIISLLLVWCITVTASAQSLKKSISYYGGEKNDLYLLLKAQGYMVKRYNSPAAAIEAAPAGSGVFITADRYPAPDAKNRISEALLKTAASRKLRLYVEYPSAYPGLDIPSQPLETHLERGVVTTGLFGARLPRLALLGIHNCYVWPVSAADPLLVLAKVVGVDKAELGLDSTKTYPLLFRKNGVLISTTALSNFKTGRYGPAQPVKTVLSYIIEQLTGNATVAINHWPQDVRPMYDRNAPLPAGALRNSVQKGVEWFANGRFYVHPSWKADWMKYGGVDGLKPVGPPVPQDKPNGDGSLGIIEGHTSTIYYDGSQQYRYWMRADVQGEASMALAAAGQLLNNGDYKARATNIIDFLFKTSNLRAGPKNDPASPAYGLIGWATTNAGTFYGDDNARAILGALGAAGYLKTDQWDKELAEAIMANFRTTGKQGFRGERLEENDIIKNGWPYYYNRNLEHPSPHFESWMWALYLWLYDKTHYAPLLQRTKEAIAITMKDYPDKWKWGSSLQTQRARLILPLAWLVRVEDTPLHRRWLDEMVREMLKYQDGSGAIREELGKGKGMFRELKSNNDYGSDEGSLISQNGQKISCMLYTNNFAVFSLHEAALATGNKGYMQSVKKLSDFLTRIQVQSSRHKDLDGAWFRAFDYGKWEYWASNSDAGWGAWCTLTGWIQSWIVTTQAEILQQQSFWDVTKNSGMRTTGTAVIDQMMKKPE</sequence>
<comment type="caution">
    <text evidence="2">The sequence shown here is derived from an EMBL/GenBank/DDBJ whole genome shotgun (WGS) entry which is preliminary data.</text>
</comment>
<keyword evidence="1" id="KW-0732">Signal</keyword>
<dbReference type="Proteomes" id="UP001199816">
    <property type="component" value="Unassembled WGS sequence"/>
</dbReference>
<dbReference type="InterPro" id="IPR008928">
    <property type="entry name" value="6-hairpin_glycosidase_sf"/>
</dbReference>
<protein>
    <recommendedName>
        <fullName evidence="4">Alpha-L-rhamnosidase six-hairpin glycosidase domain-containing protein</fullName>
    </recommendedName>
</protein>